<dbReference type="AlphaFoldDB" id="A0A3M7KR35"/>
<protein>
    <recommendedName>
        <fullName evidence="1">ELMO domain-containing protein</fullName>
    </recommendedName>
</protein>
<dbReference type="PANTHER" id="PTHR12771">
    <property type="entry name" value="ENGULFMENT AND CELL MOTILITY"/>
    <property type="match status" value="1"/>
</dbReference>
<accession>A0A3M7KR35</accession>
<feature type="domain" description="ELMO" evidence="1">
    <location>
        <begin position="1"/>
        <end position="157"/>
    </location>
</feature>
<dbReference type="PROSITE" id="PS51335">
    <property type="entry name" value="ELMO"/>
    <property type="match status" value="1"/>
</dbReference>
<dbReference type="Proteomes" id="UP000279271">
    <property type="component" value="Unassembled WGS sequence"/>
</dbReference>
<dbReference type="InterPro" id="IPR006816">
    <property type="entry name" value="ELMO_dom"/>
</dbReference>
<evidence type="ECO:0000313" key="3">
    <source>
        <dbReference type="Proteomes" id="UP000279271"/>
    </source>
</evidence>
<dbReference type="EMBL" id="QOKY01000213">
    <property type="protein sequence ID" value="RMZ52280.1"/>
    <property type="molecule type" value="Genomic_DNA"/>
</dbReference>
<proteinExistence type="predicted"/>
<sequence length="157" mass="17739">ALLGRLWIAGFQTEEAMPRRVKAECWKDMGWQSDDPGRDFRGGGLLSLECLVYAAEEHPATFQSLMQKRDGKRSDWEYPFAAAGVNLTFMLAGFEAFASLVVAAQVLLDRIWLEKRASYMEFQAVLRETQEQLEGQLTQLLPGQGPEVLLLRLKDDS</sequence>
<dbReference type="PANTHER" id="PTHR12771:SF56">
    <property type="entry name" value="CED-12"/>
    <property type="match status" value="1"/>
</dbReference>
<dbReference type="InterPro" id="IPR050868">
    <property type="entry name" value="ELMO_domain-containing"/>
</dbReference>
<evidence type="ECO:0000313" key="2">
    <source>
        <dbReference type="EMBL" id="RMZ52280.1"/>
    </source>
</evidence>
<feature type="non-terminal residue" evidence="2">
    <location>
        <position position="1"/>
    </location>
</feature>
<dbReference type="Pfam" id="PF04727">
    <property type="entry name" value="ELMO_CED12"/>
    <property type="match status" value="1"/>
</dbReference>
<name>A0A3M7KR35_AUXPR</name>
<evidence type="ECO:0000259" key="1">
    <source>
        <dbReference type="PROSITE" id="PS51335"/>
    </source>
</evidence>
<organism evidence="2 3">
    <name type="scientific">Auxenochlorella protothecoides</name>
    <name type="common">Green microalga</name>
    <name type="synonym">Chlorella protothecoides</name>
    <dbReference type="NCBI Taxonomy" id="3075"/>
    <lineage>
        <taxon>Eukaryota</taxon>
        <taxon>Viridiplantae</taxon>
        <taxon>Chlorophyta</taxon>
        <taxon>core chlorophytes</taxon>
        <taxon>Trebouxiophyceae</taxon>
        <taxon>Chlorellales</taxon>
        <taxon>Chlorellaceae</taxon>
        <taxon>Auxenochlorella</taxon>
    </lineage>
</organism>
<reference evidence="3" key="1">
    <citation type="journal article" date="2018" name="Algal Res.">
        <title>Characterization of plant carbon substrate utilization by Auxenochlorella protothecoides.</title>
        <authorList>
            <person name="Vogler B.W."/>
            <person name="Starkenburg S.R."/>
            <person name="Sudasinghe N."/>
            <person name="Schambach J.Y."/>
            <person name="Rollin J.A."/>
            <person name="Pattathil S."/>
            <person name="Barry A.N."/>
        </authorList>
    </citation>
    <scope>NUCLEOTIDE SEQUENCE [LARGE SCALE GENOMIC DNA]</scope>
    <source>
        <strain evidence="3">UTEX 25</strain>
    </source>
</reference>
<comment type="caution">
    <text evidence="2">The sequence shown here is derived from an EMBL/GenBank/DDBJ whole genome shotgun (WGS) entry which is preliminary data.</text>
</comment>
<gene>
    <name evidence="2" type="ORF">APUTEX25_001670</name>
</gene>